<dbReference type="AlphaFoldDB" id="A0AAN8TZW4"/>
<evidence type="ECO:0000313" key="2">
    <source>
        <dbReference type="EMBL" id="KAK6793733.1"/>
    </source>
</evidence>
<reference evidence="2 3" key="1">
    <citation type="submission" date="2024-02" db="EMBL/GenBank/DDBJ databases">
        <title>de novo genome assembly of Solanum bulbocastanum strain 11H21.</title>
        <authorList>
            <person name="Hosaka A.J."/>
        </authorList>
    </citation>
    <scope>NUCLEOTIDE SEQUENCE [LARGE SCALE GENOMIC DNA]</scope>
    <source>
        <tissue evidence="2">Young leaves</tissue>
    </source>
</reference>
<accession>A0AAN8TZW4</accession>
<evidence type="ECO:0000313" key="3">
    <source>
        <dbReference type="Proteomes" id="UP001371456"/>
    </source>
</evidence>
<dbReference type="FunFam" id="3.40.30.10:FF:000273">
    <property type="entry name" value="Glutaredoxin family protein"/>
    <property type="match status" value="1"/>
</dbReference>
<dbReference type="CDD" id="cd03031">
    <property type="entry name" value="GRX_GRX_like"/>
    <property type="match status" value="1"/>
</dbReference>
<dbReference type="EMBL" id="JBANQN010000003">
    <property type="protein sequence ID" value="KAK6793733.1"/>
    <property type="molecule type" value="Genomic_DNA"/>
</dbReference>
<dbReference type="InterPro" id="IPR036249">
    <property type="entry name" value="Thioredoxin-like_sf"/>
</dbReference>
<comment type="caution">
    <text evidence="2">The sequence shown here is derived from an EMBL/GenBank/DDBJ whole genome shotgun (WGS) entry which is preliminary data.</text>
</comment>
<name>A0AAN8TZW4_SOLBU</name>
<dbReference type="PROSITE" id="PS51354">
    <property type="entry name" value="GLUTAREDOXIN_2"/>
    <property type="match status" value="1"/>
</dbReference>
<protein>
    <recommendedName>
        <fullName evidence="1">Glutaredoxin domain-containing protein</fullName>
    </recommendedName>
</protein>
<organism evidence="2 3">
    <name type="scientific">Solanum bulbocastanum</name>
    <name type="common">Wild potato</name>
    <dbReference type="NCBI Taxonomy" id="147425"/>
    <lineage>
        <taxon>Eukaryota</taxon>
        <taxon>Viridiplantae</taxon>
        <taxon>Streptophyta</taxon>
        <taxon>Embryophyta</taxon>
        <taxon>Tracheophyta</taxon>
        <taxon>Spermatophyta</taxon>
        <taxon>Magnoliopsida</taxon>
        <taxon>eudicotyledons</taxon>
        <taxon>Gunneridae</taxon>
        <taxon>Pentapetalae</taxon>
        <taxon>asterids</taxon>
        <taxon>lamiids</taxon>
        <taxon>Solanales</taxon>
        <taxon>Solanaceae</taxon>
        <taxon>Solanoideae</taxon>
        <taxon>Solaneae</taxon>
        <taxon>Solanum</taxon>
    </lineage>
</organism>
<dbReference type="Pfam" id="PF23733">
    <property type="entry name" value="GRXCR1-2_C"/>
    <property type="match status" value="1"/>
</dbReference>
<keyword evidence="3" id="KW-1185">Reference proteome</keyword>
<evidence type="ECO:0000259" key="1">
    <source>
        <dbReference type="Pfam" id="PF00462"/>
    </source>
</evidence>
<dbReference type="Pfam" id="PF00462">
    <property type="entry name" value="Glutaredoxin"/>
    <property type="match status" value="1"/>
</dbReference>
<dbReference type="SUPFAM" id="SSF52833">
    <property type="entry name" value="Thioredoxin-like"/>
    <property type="match status" value="1"/>
</dbReference>
<dbReference type="PANTHER" id="PTHR45669">
    <property type="entry name" value="GLUTAREDOXIN DOMAIN-CONTAINING CYSTEINE-RICH PROTEIN CG12206-RELATED"/>
    <property type="match status" value="1"/>
</dbReference>
<dbReference type="InterPro" id="IPR002109">
    <property type="entry name" value="Glutaredoxin"/>
</dbReference>
<dbReference type="Proteomes" id="UP001371456">
    <property type="component" value="Unassembled WGS sequence"/>
</dbReference>
<sequence>MGCATSNPKVCQNCHMPYSPVRRSYSMYIPKKKGINGESEQQHKVNLTPFTSSSLKLDSMNLSQSLRNDHFAFEIDDYNAEKDELLIEDRTWSQMINHKIPEVVVVPMTQVRTPPGEPETINAWELMEGLEDITPLKPYDHHHQHTFSFPISPNENSPNMADNESSLHSNSTSIVSDFDPEVINTFRKALEELPLANPFYLKPLVNQDTQGSDNESELVTTEYRLVHHDKDKLVIYFTSLRGVRKTYEDCCHVRVILKGLGVKVDERDVSMHSGFKKELKELLGKEYAGGGLPRVFLGKRYIGGADEIRRMNEDGKLEKLVENCEQREDDGGSVVVNGVCEACGDIRFVPCETCLGSCKIYCEAEYNELELEESKYGFQRCPDCNENGLIRCPICCY</sequence>
<feature type="domain" description="Glutaredoxin" evidence="1">
    <location>
        <begin position="234"/>
        <end position="302"/>
    </location>
</feature>
<gene>
    <name evidence="2" type="ORF">RDI58_007186</name>
</gene>
<proteinExistence type="predicted"/>
<dbReference type="PANTHER" id="PTHR45669:SF30">
    <property type="entry name" value="OS04G0641300 PROTEIN"/>
    <property type="match status" value="1"/>
</dbReference>
<dbReference type="Gene3D" id="3.40.30.10">
    <property type="entry name" value="Glutaredoxin"/>
    <property type="match status" value="1"/>
</dbReference>